<dbReference type="CDD" id="cd10148">
    <property type="entry name" value="CsoR-like_DUF156"/>
    <property type="match status" value="1"/>
</dbReference>
<dbReference type="InterPro" id="IPR003735">
    <property type="entry name" value="Metal_Tscrpt_repr"/>
</dbReference>
<dbReference type="PANTHER" id="PTHR33677">
    <property type="entry name" value="TRANSCRIPTIONAL REPRESSOR FRMR-RELATED"/>
    <property type="match status" value="1"/>
</dbReference>
<name>A0A0F9DBF7_9ZZZZ</name>
<dbReference type="EMBL" id="LAZR01042503">
    <property type="protein sequence ID" value="KKL09388.1"/>
    <property type="molecule type" value="Genomic_DNA"/>
</dbReference>
<dbReference type="GO" id="GO:0003677">
    <property type="term" value="F:DNA binding"/>
    <property type="evidence" value="ECO:0007669"/>
    <property type="project" value="InterPro"/>
</dbReference>
<organism evidence="1">
    <name type="scientific">marine sediment metagenome</name>
    <dbReference type="NCBI Taxonomy" id="412755"/>
    <lineage>
        <taxon>unclassified sequences</taxon>
        <taxon>metagenomes</taxon>
        <taxon>ecological metagenomes</taxon>
    </lineage>
</organism>
<dbReference type="AlphaFoldDB" id="A0A0F9DBF7"/>
<dbReference type="InterPro" id="IPR038390">
    <property type="entry name" value="Metal_Tscrpt_repr_sf"/>
</dbReference>
<dbReference type="GO" id="GO:0046872">
    <property type="term" value="F:metal ion binding"/>
    <property type="evidence" value="ECO:0007669"/>
    <property type="project" value="InterPro"/>
</dbReference>
<protein>
    <recommendedName>
        <fullName evidence="2">Metal-sensitive transcriptional regulator</fullName>
    </recommendedName>
</protein>
<accession>A0A0F9DBF7</accession>
<proteinExistence type="predicted"/>
<evidence type="ECO:0008006" key="2">
    <source>
        <dbReference type="Google" id="ProtNLM"/>
    </source>
</evidence>
<dbReference type="Gene3D" id="1.20.58.1000">
    <property type="entry name" value="Metal-sensitive repressor, helix protomer"/>
    <property type="match status" value="1"/>
</dbReference>
<dbReference type="Pfam" id="PF02583">
    <property type="entry name" value="Trns_repr_metal"/>
    <property type="match status" value="1"/>
</dbReference>
<reference evidence="1" key="1">
    <citation type="journal article" date="2015" name="Nature">
        <title>Complex archaea that bridge the gap between prokaryotes and eukaryotes.</title>
        <authorList>
            <person name="Spang A."/>
            <person name="Saw J.H."/>
            <person name="Jorgensen S.L."/>
            <person name="Zaremba-Niedzwiedzka K."/>
            <person name="Martijn J."/>
            <person name="Lind A.E."/>
            <person name="van Eijk R."/>
            <person name="Schleper C."/>
            <person name="Guy L."/>
            <person name="Ettema T.J."/>
        </authorList>
    </citation>
    <scope>NUCLEOTIDE SEQUENCE</scope>
</reference>
<comment type="caution">
    <text evidence="1">The sequence shown here is derived from an EMBL/GenBank/DDBJ whole genome shotgun (WGS) entry which is preliminary data.</text>
</comment>
<dbReference type="GO" id="GO:0006355">
    <property type="term" value="P:regulation of DNA-templated transcription"/>
    <property type="evidence" value="ECO:0007669"/>
    <property type="project" value="InterPro"/>
</dbReference>
<sequence>MAQDTKTEAEALLARLRRIEGQIRGIHRMVSEDRMCEDVLTQLMAARSGLDQVGLLIMDQHIETCLLAGLPADKGLRNLQSALRMWLRFGATAAPQD</sequence>
<gene>
    <name evidence="1" type="ORF">LCGC14_2566380</name>
</gene>
<evidence type="ECO:0000313" key="1">
    <source>
        <dbReference type="EMBL" id="KKL09388.1"/>
    </source>
</evidence>